<dbReference type="PANTHER" id="PTHR31470:SF46">
    <property type="entry name" value="ULP1 PROTEASE FAMILY, C-TERMINAL CATALYTIC DOMAIN CONTAINING PROTEIN"/>
    <property type="match status" value="1"/>
</dbReference>
<accession>A0A2G2Z881</accession>
<dbReference type="GO" id="GO:0008234">
    <property type="term" value="F:cysteine-type peptidase activity"/>
    <property type="evidence" value="ECO:0007669"/>
    <property type="project" value="InterPro"/>
</dbReference>
<keyword evidence="2" id="KW-0645">Protease</keyword>
<keyword evidence="6" id="KW-1185">Reference proteome</keyword>
<evidence type="ECO:0000259" key="4">
    <source>
        <dbReference type="PROSITE" id="PS50600"/>
    </source>
</evidence>
<dbReference type="Gramene" id="PHT78179">
    <property type="protein sequence ID" value="PHT78179"/>
    <property type="gene ID" value="T459_16231"/>
</dbReference>
<dbReference type="GO" id="GO:0006508">
    <property type="term" value="P:proteolysis"/>
    <property type="evidence" value="ECO:0007669"/>
    <property type="project" value="UniProtKB-KW"/>
</dbReference>
<name>A0A2G2Z881_CAPAN</name>
<dbReference type="InterPro" id="IPR038765">
    <property type="entry name" value="Papain-like_cys_pep_sf"/>
</dbReference>
<dbReference type="Gene3D" id="3.40.395.10">
    <property type="entry name" value="Adenoviral Proteinase, Chain A"/>
    <property type="match status" value="1"/>
</dbReference>
<keyword evidence="3" id="KW-0378">Hydrolase</keyword>
<proteinExistence type="inferred from homology"/>
<dbReference type="PANTHER" id="PTHR31470">
    <property type="entry name" value="CYSTEINE PROTEINASES SUPERFAMILY PROTEIN-RELATED-RELATED"/>
    <property type="match status" value="1"/>
</dbReference>
<dbReference type="InterPro" id="IPR003653">
    <property type="entry name" value="Peptidase_C48_C"/>
</dbReference>
<feature type="domain" description="Ubiquitin-like protease family profile" evidence="4">
    <location>
        <begin position="153"/>
        <end position="466"/>
    </location>
</feature>
<comment type="similarity">
    <text evidence="1">Belongs to the peptidase C48 family.</text>
</comment>
<sequence length="466" mass="52286">MMRHISTFVVCSVICTLLIVVRLILDIFARNAIAAAADSASGGVGPDLGLAAAAEVRVDSFVSGDTVVHSGLAADEVHFVSPYADIDLPLPDIDLEIPNGFVGGRIRWYNVLFENDLNTPNEPSGENNGIACLGSYILYANPLWCDNIPPKEGNLFLEDESTLKGKECVVAEATSSSTLCDFIVESTHGDYWETSSEYTHESTLVEVDLSDTFLYSLFVLDDMYVIAESISFSLGVDHGKGKCCRDLCLWTLFLFDPSAKFRNGDVGAPNFLLGLHDKQSVTLDAWAFEVIPYLRQQVNYQEEVSSPRILRWLSAKTIKNAKFLDLFKPLRKQYCQQQSKVSRNEKCLINIIKGFSIPAGLPWNLIEELYIPINCGDEFHWVLVVVVLKERLIRVYDLMSRRRRSRPSSKIQKLAKILPTYLDMSGFLDQKVRNNWLTIEAYRDKLANPFDVQYVKGIVQQTIGSL</sequence>
<reference evidence="5 6" key="2">
    <citation type="journal article" date="2017" name="Genome Biol.">
        <title>New reference genome sequences of hot pepper reveal the massive evolution of plant disease-resistance genes by retroduplication.</title>
        <authorList>
            <person name="Kim S."/>
            <person name="Park J."/>
            <person name="Yeom S.I."/>
            <person name="Kim Y.M."/>
            <person name="Seo E."/>
            <person name="Kim K.T."/>
            <person name="Kim M.S."/>
            <person name="Lee J.M."/>
            <person name="Cheong K."/>
            <person name="Shin H.S."/>
            <person name="Kim S.B."/>
            <person name="Han K."/>
            <person name="Lee J."/>
            <person name="Park M."/>
            <person name="Lee H.A."/>
            <person name="Lee H.Y."/>
            <person name="Lee Y."/>
            <person name="Oh S."/>
            <person name="Lee J.H."/>
            <person name="Choi E."/>
            <person name="Choi E."/>
            <person name="Lee S.E."/>
            <person name="Jeon J."/>
            <person name="Kim H."/>
            <person name="Choi G."/>
            <person name="Song H."/>
            <person name="Lee J."/>
            <person name="Lee S.C."/>
            <person name="Kwon J.K."/>
            <person name="Lee H.Y."/>
            <person name="Koo N."/>
            <person name="Hong Y."/>
            <person name="Kim R.W."/>
            <person name="Kang W.H."/>
            <person name="Huh J.H."/>
            <person name="Kang B.C."/>
            <person name="Yang T.J."/>
            <person name="Lee Y.H."/>
            <person name="Bennetzen J.L."/>
            <person name="Choi D."/>
        </authorList>
    </citation>
    <scope>NUCLEOTIDE SEQUENCE [LARGE SCALE GENOMIC DNA]</scope>
    <source>
        <strain evidence="6">cv. CM334</strain>
    </source>
</reference>
<dbReference type="SUPFAM" id="SSF54001">
    <property type="entry name" value="Cysteine proteinases"/>
    <property type="match status" value="1"/>
</dbReference>
<gene>
    <name evidence="5" type="ORF">T459_16231</name>
</gene>
<evidence type="ECO:0000313" key="5">
    <source>
        <dbReference type="EMBL" id="PHT78179.1"/>
    </source>
</evidence>
<evidence type="ECO:0000256" key="2">
    <source>
        <dbReference type="ARBA" id="ARBA00022670"/>
    </source>
</evidence>
<dbReference type="EMBL" id="AYRZ02000006">
    <property type="protein sequence ID" value="PHT78179.1"/>
    <property type="molecule type" value="Genomic_DNA"/>
</dbReference>
<dbReference type="PROSITE" id="PS50600">
    <property type="entry name" value="ULP_PROTEASE"/>
    <property type="match status" value="1"/>
</dbReference>
<organism evidence="5 6">
    <name type="scientific">Capsicum annuum</name>
    <name type="common">Capsicum pepper</name>
    <dbReference type="NCBI Taxonomy" id="4072"/>
    <lineage>
        <taxon>Eukaryota</taxon>
        <taxon>Viridiplantae</taxon>
        <taxon>Streptophyta</taxon>
        <taxon>Embryophyta</taxon>
        <taxon>Tracheophyta</taxon>
        <taxon>Spermatophyta</taxon>
        <taxon>Magnoliopsida</taxon>
        <taxon>eudicotyledons</taxon>
        <taxon>Gunneridae</taxon>
        <taxon>Pentapetalae</taxon>
        <taxon>asterids</taxon>
        <taxon>lamiids</taxon>
        <taxon>Solanales</taxon>
        <taxon>Solanaceae</taxon>
        <taxon>Solanoideae</taxon>
        <taxon>Capsiceae</taxon>
        <taxon>Capsicum</taxon>
    </lineage>
</organism>
<evidence type="ECO:0000313" key="6">
    <source>
        <dbReference type="Proteomes" id="UP000222542"/>
    </source>
</evidence>
<evidence type="ECO:0000256" key="1">
    <source>
        <dbReference type="ARBA" id="ARBA00005234"/>
    </source>
</evidence>
<protein>
    <recommendedName>
        <fullName evidence="4">Ubiquitin-like protease family profile domain-containing protein</fullName>
    </recommendedName>
</protein>
<dbReference type="Proteomes" id="UP000222542">
    <property type="component" value="Unassembled WGS sequence"/>
</dbReference>
<comment type="caution">
    <text evidence="5">The sequence shown here is derived from an EMBL/GenBank/DDBJ whole genome shotgun (WGS) entry which is preliminary data.</text>
</comment>
<reference evidence="5 6" key="1">
    <citation type="journal article" date="2014" name="Nat. Genet.">
        <title>Genome sequence of the hot pepper provides insights into the evolution of pungency in Capsicum species.</title>
        <authorList>
            <person name="Kim S."/>
            <person name="Park M."/>
            <person name="Yeom S.I."/>
            <person name="Kim Y.M."/>
            <person name="Lee J.M."/>
            <person name="Lee H.A."/>
            <person name="Seo E."/>
            <person name="Choi J."/>
            <person name="Cheong K."/>
            <person name="Kim K.T."/>
            <person name="Jung K."/>
            <person name="Lee G.W."/>
            <person name="Oh S.K."/>
            <person name="Bae C."/>
            <person name="Kim S.B."/>
            <person name="Lee H.Y."/>
            <person name="Kim S.Y."/>
            <person name="Kim M.S."/>
            <person name="Kang B.C."/>
            <person name="Jo Y.D."/>
            <person name="Yang H.B."/>
            <person name="Jeong H.J."/>
            <person name="Kang W.H."/>
            <person name="Kwon J.K."/>
            <person name="Shin C."/>
            <person name="Lim J.Y."/>
            <person name="Park J.H."/>
            <person name="Huh J.H."/>
            <person name="Kim J.S."/>
            <person name="Kim B.D."/>
            <person name="Cohen O."/>
            <person name="Paran I."/>
            <person name="Suh M.C."/>
            <person name="Lee S.B."/>
            <person name="Kim Y.K."/>
            <person name="Shin Y."/>
            <person name="Noh S.J."/>
            <person name="Park J."/>
            <person name="Seo Y.S."/>
            <person name="Kwon S.Y."/>
            <person name="Kim H.A."/>
            <person name="Park J.M."/>
            <person name="Kim H.J."/>
            <person name="Choi S.B."/>
            <person name="Bosland P.W."/>
            <person name="Reeves G."/>
            <person name="Jo S.H."/>
            <person name="Lee B.W."/>
            <person name="Cho H.T."/>
            <person name="Choi H.S."/>
            <person name="Lee M.S."/>
            <person name="Yu Y."/>
            <person name="Do Choi Y."/>
            <person name="Park B.S."/>
            <person name="van Deynze A."/>
            <person name="Ashrafi H."/>
            <person name="Hill T."/>
            <person name="Kim W.T."/>
            <person name="Pai H.S."/>
            <person name="Ahn H.K."/>
            <person name="Yeam I."/>
            <person name="Giovannoni J.J."/>
            <person name="Rose J.K."/>
            <person name="Sorensen I."/>
            <person name="Lee S.J."/>
            <person name="Kim R.W."/>
            <person name="Choi I.Y."/>
            <person name="Choi B.S."/>
            <person name="Lim J.S."/>
            <person name="Lee Y.H."/>
            <person name="Choi D."/>
        </authorList>
    </citation>
    <scope>NUCLEOTIDE SEQUENCE [LARGE SCALE GENOMIC DNA]</scope>
    <source>
        <strain evidence="6">cv. CM334</strain>
    </source>
</reference>
<evidence type="ECO:0000256" key="3">
    <source>
        <dbReference type="ARBA" id="ARBA00022801"/>
    </source>
</evidence>
<dbReference type="Pfam" id="PF02902">
    <property type="entry name" value="Peptidase_C48"/>
    <property type="match status" value="1"/>
</dbReference>
<dbReference type="AlphaFoldDB" id="A0A2G2Z881"/>